<dbReference type="PROSITE" id="PS50071">
    <property type="entry name" value="HOMEOBOX_2"/>
    <property type="match status" value="1"/>
</dbReference>
<organism evidence="7 8">
    <name type="scientific">Caligus rogercresseyi</name>
    <name type="common">Sea louse</name>
    <dbReference type="NCBI Taxonomy" id="217165"/>
    <lineage>
        <taxon>Eukaryota</taxon>
        <taxon>Metazoa</taxon>
        <taxon>Ecdysozoa</taxon>
        <taxon>Arthropoda</taxon>
        <taxon>Crustacea</taxon>
        <taxon>Multicrustacea</taxon>
        <taxon>Hexanauplia</taxon>
        <taxon>Copepoda</taxon>
        <taxon>Siphonostomatoida</taxon>
        <taxon>Caligidae</taxon>
        <taxon>Caligus</taxon>
    </lineage>
</organism>
<accession>A0A7T8QRT7</accession>
<dbReference type="InterPro" id="IPR009057">
    <property type="entry name" value="Homeodomain-like_sf"/>
</dbReference>
<proteinExistence type="predicted"/>
<evidence type="ECO:0000256" key="3">
    <source>
        <dbReference type="PROSITE-ProRule" id="PRU00108"/>
    </source>
</evidence>
<dbReference type="PANTHER" id="PTHR45946:SF4">
    <property type="entry name" value="HOMEOBOX PROTEIN ROUGH-RELATED"/>
    <property type="match status" value="1"/>
</dbReference>
<gene>
    <name evidence="7" type="ORF">FKW44_005207</name>
</gene>
<dbReference type="CDD" id="cd00086">
    <property type="entry name" value="homeodomain"/>
    <property type="match status" value="1"/>
</dbReference>
<keyword evidence="3 4" id="KW-0238">DNA-binding</keyword>
<feature type="DNA-binding region" description="Homeobox" evidence="3">
    <location>
        <begin position="46"/>
        <end position="66"/>
    </location>
</feature>
<feature type="non-terminal residue" evidence="7">
    <location>
        <position position="102"/>
    </location>
</feature>
<reference evidence="8" key="1">
    <citation type="submission" date="2021-01" db="EMBL/GenBank/DDBJ databases">
        <title>Caligus Genome Assembly.</title>
        <authorList>
            <person name="Gallardo-Escarate C."/>
        </authorList>
    </citation>
    <scope>NUCLEOTIDE SEQUENCE [LARGE SCALE GENOMIC DNA]</scope>
</reference>
<dbReference type="GO" id="GO:0000978">
    <property type="term" value="F:RNA polymerase II cis-regulatory region sequence-specific DNA binding"/>
    <property type="evidence" value="ECO:0007669"/>
    <property type="project" value="TreeGrafter"/>
</dbReference>
<evidence type="ECO:0000259" key="6">
    <source>
        <dbReference type="PROSITE" id="PS50071"/>
    </source>
</evidence>
<keyword evidence="2" id="KW-0217">Developmental protein</keyword>
<dbReference type="PANTHER" id="PTHR45946">
    <property type="entry name" value="HOMEOBOX PROTEIN ROUGH-RELATED"/>
    <property type="match status" value="1"/>
</dbReference>
<feature type="region of interest" description="Disordered" evidence="5">
    <location>
        <begin position="1"/>
        <end position="20"/>
    </location>
</feature>
<evidence type="ECO:0000256" key="4">
    <source>
        <dbReference type="RuleBase" id="RU000682"/>
    </source>
</evidence>
<evidence type="ECO:0000313" key="7">
    <source>
        <dbReference type="EMBL" id="QQP52911.1"/>
    </source>
</evidence>
<protein>
    <recommendedName>
        <fullName evidence="6">Homeobox domain-containing protein</fullName>
    </recommendedName>
</protein>
<dbReference type="AlphaFoldDB" id="A0A7T8QRT7"/>
<feature type="region of interest" description="Disordered" evidence="5">
    <location>
        <begin position="63"/>
        <end position="102"/>
    </location>
</feature>
<dbReference type="GO" id="GO:0000981">
    <property type="term" value="F:DNA-binding transcription factor activity, RNA polymerase II-specific"/>
    <property type="evidence" value="ECO:0007669"/>
    <property type="project" value="TreeGrafter"/>
</dbReference>
<feature type="domain" description="Homeobox" evidence="6">
    <location>
        <begin position="44"/>
        <end position="65"/>
    </location>
</feature>
<evidence type="ECO:0000256" key="1">
    <source>
        <dbReference type="ARBA" id="ARBA00004123"/>
    </source>
</evidence>
<sequence length="102" mass="11172">SRSRRVSTVAPMNEQHGKDELYDQAADGAGEGVSFQQDRNCGALQLNETQVKIWFQNRRMKQKKRMKEGLIPHDPSLSGDCSGAHGPALGLEGLPKSESPPN</sequence>
<dbReference type="SUPFAM" id="SSF46689">
    <property type="entry name" value="Homeodomain-like"/>
    <property type="match status" value="1"/>
</dbReference>
<dbReference type="GO" id="GO:0005634">
    <property type="term" value="C:nucleus"/>
    <property type="evidence" value="ECO:0007669"/>
    <property type="project" value="UniProtKB-SubCell"/>
</dbReference>
<keyword evidence="3 4" id="KW-0539">Nucleus</keyword>
<evidence type="ECO:0000256" key="2">
    <source>
        <dbReference type="ARBA" id="ARBA00022473"/>
    </source>
</evidence>
<dbReference type="EMBL" id="CP045892">
    <property type="protein sequence ID" value="QQP52911.1"/>
    <property type="molecule type" value="Genomic_DNA"/>
</dbReference>
<evidence type="ECO:0000313" key="8">
    <source>
        <dbReference type="Proteomes" id="UP000595437"/>
    </source>
</evidence>
<comment type="subcellular location">
    <subcellularLocation>
        <location evidence="1 3 4">Nucleus</location>
    </subcellularLocation>
</comment>
<dbReference type="Gene3D" id="1.10.10.60">
    <property type="entry name" value="Homeodomain-like"/>
    <property type="match status" value="1"/>
</dbReference>
<keyword evidence="8" id="KW-1185">Reference proteome</keyword>
<name>A0A7T8QRT7_CALRO</name>
<evidence type="ECO:0000256" key="5">
    <source>
        <dbReference type="SAM" id="MobiDB-lite"/>
    </source>
</evidence>
<dbReference type="InterPro" id="IPR046327">
    <property type="entry name" value="HXA1/B1/D1"/>
</dbReference>
<dbReference type="Pfam" id="PF00046">
    <property type="entry name" value="Homeodomain"/>
    <property type="match status" value="1"/>
</dbReference>
<dbReference type="InterPro" id="IPR001356">
    <property type="entry name" value="HD"/>
</dbReference>
<keyword evidence="3 4" id="KW-0371">Homeobox</keyword>
<dbReference type="Proteomes" id="UP000595437">
    <property type="component" value="Chromosome 3"/>
</dbReference>